<feature type="domain" description="Glycoside-hydrolase family GH114 TIM-barrel" evidence="5">
    <location>
        <begin position="79"/>
        <end position="316"/>
    </location>
</feature>
<dbReference type="InterPro" id="IPR017853">
    <property type="entry name" value="GH"/>
</dbReference>
<dbReference type="SUPFAM" id="SSF51445">
    <property type="entry name" value="(Trans)glycosidases"/>
    <property type="match status" value="1"/>
</dbReference>
<feature type="transmembrane region" description="Helical" evidence="4">
    <location>
        <begin position="21"/>
        <end position="45"/>
    </location>
</feature>
<accession>A0A9P4VPI8</accession>
<dbReference type="Gene3D" id="3.20.20.70">
    <property type="entry name" value="Aldolase class I"/>
    <property type="match status" value="1"/>
</dbReference>
<dbReference type="EMBL" id="MU006100">
    <property type="protein sequence ID" value="KAF2837345.1"/>
    <property type="molecule type" value="Genomic_DNA"/>
</dbReference>
<feature type="compositionally biased region" description="Low complexity" evidence="3">
    <location>
        <begin position="53"/>
        <end position="70"/>
    </location>
</feature>
<dbReference type="InterPro" id="IPR004352">
    <property type="entry name" value="GH114_TIM-barrel"/>
</dbReference>
<protein>
    <recommendedName>
        <fullName evidence="2">alpha-galactosidase</fullName>
        <ecNumber evidence="2">3.2.1.22</ecNumber>
    </recommendedName>
</protein>
<reference evidence="6" key="1">
    <citation type="journal article" date="2020" name="Stud. Mycol.">
        <title>101 Dothideomycetes genomes: a test case for predicting lifestyles and emergence of pathogens.</title>
        <authorList>
            <person name="Haridas S."/>
            <person name="Albert R."/>
            <person name="Binder M."/>
            <person name="Bloem J."/>
            <person name="Labutti K."/>
            <person name="Salamov A."/>
            <person name="Andreopoulos B."/>
            <person name="Baker S."/>
            <person name="Barry K."/>
            <person name="Bills G."/>
            <person name="Bluhm B."/>
            <person name="Cannon C."/>
            <person name="Castanera R."/>
            <person name="Culley D."/>
            <person name="Daum C."/>
            <person name="Ezra D."/>
            <person name="Gonzalez J."/>
            <person name="Henrissat B."/>
            <person name="Kuo A."/>
            <person name="Liang C."/>
            <person name="Lipzen A."/>
            <person name="Lutzoni F."/>
            <person name="Magnuson J."/>
            <person name="Mondo S."/>
            <person name="Nolan M."/>
            <person name="Ohm R."/>
            <person name="Pangilinan J."/>
            <person name="Park H.-J."/>
            <person name="Ramirez L."/>
            <person name="Alfaro M."/>
            <person name="Sun H."/>
            <person name="Tritt A."/>
            <person name="Yoshinaga Y."/>
            <person name="Zwiers L.-H."/>
            <person name="Turgeon B."/>
            <person name="Goodwin S."/>
            <person name="Spatafora J."/>
            <person name="Crous P."/>
            <person name="Grigoriev I."/>
        </authorList>
    </citation>
    <scope>NUCLEOTIDE SEQUENCE</scope>
    <source>
        <strain evidence="6">CBS 101060</strain>
    </source>
</reference>
<dbReference type="PANTHER" id="PTHR35273">
    <property type="entry name" value="ALPHA-1,4 POLYGALACTOSAMINIDASE, PUTATIVE (AFU_ORTHOLOGUE AFUA_3G07890)-RELATED"/>
    <property type="match status" value="1"/>
</dbReference>
<evidence type="ECO:0000256" key="2">
    <source>
        <dbReference type="ARBA" id="ARBA00012755"/>
    </source>
</evidence>
<dbReference type="AlphaFoldDB" id="A0A9P4VPI8"/>
<dbReference type="Pfam" id="PF03537">
    <property type="entry name" value="Glyco_hydro_114"/>
    <property type="match status" value="1"/>
</dbReference>
<evidence type="ECO:0000313" key="6">
    <source>
        <dbReference type="EMBL" id="KAF2837345.1"/>
    </source>
</evidence>
<keyword evidence="4" id="KW-1133">Transmembrane helix</keyword>
<name>A0A9P4VPI8_9PEZI</name>
<organism evidence="6 7">
    <name type="scientific">Patellaria atrata CBS 101060</name>
    <dbReference type="NCBI Taxonomy" id="1346257"/>
    <lineage>
        <taxon>Eukaryota</taxon>
        <taxon>Fungi</taxon>
        <taxon>Dikarya</taxon>
        <taxon>Ascomycota</taxon>
        <taxon>Pezizomycotina</taxon>
        <taxon>Dothideomycetes</taxon>
        <taxon>Dothideomycetes incertae sedis</taxon>
        <taxon>Patellariales</taxon>
        <taxon>Patellariaceae</taxon>
        <taxon>Patellaria</taxon>
    </lineage>
</organism>
<dbReference type="InterPro" id="IPR013785">
    <property type="entry name" value="Aldolase_TIM"/>
</dbReference>
<dbReference type="EC" id="3.2.1.22" evidence="2"/>
<keyword evidence="4" id="KW-0472">Membrane</keyword>
<keyword evidence="4" id="KW-0812">Transmembrane</keyword>
<evidence type="ECO:0000313" key="7">
    <source>
        <dbReference type="Proteomes" id="UP000799429"/>
    </source>
</evidence>
<evidence type="ECO:0000256" key="3">
    <source>
        <dbReference type="SAM" id="MobiDB-lite"/>
    </source>
</evidence>
<sequence>MRDMERKSQLSWWGRQSLCKRVTLILVPVVVVVGLAVGLGVGLAVGKDSDGESSPSPTGPFPTSTSPPGTLWQPKVNSTWQIILSNPLDLSPDATSVDPDVSIYDIDLYDNSQEIIDTLHRLDKKVICYFSAGSYEPNRPDSDDFAEDDLGLELDGWPGEMWLKLGSENVRSIMKKRIALAGSKRCDAIDPDNVDGYQNENGLNLTAEDSIDFMRFLAKEAADHGLSIGLKNALNIIENVLNITHFSVNEQCAEYDECEDFTPFITAGKPVFHIEYPEDVPNVASNVRSELCQSAGNAEYEQGFSTVLKNMDLDGWVQFCDGSIAETALDTPNSD</sequence>
<keyword evidence="6" id="KW-0378">Hydrolase</keyword>
<keyword evidence="7" id="KW-1185">Reference proteome</keyword>
<gene>
    <name evidence="6" type="ORF">M501DRAFT_202662</name>
</gene>
<evidence type="ECO:0000259" key="5">
    <source>
        <dbReference type="Pfam" id="PF03537"/>
    </source>
</evidence>
<dbReference type="PANTHER" id="PTHR35273:SF2">
    <property type="entry name" value="ALPHA-GALACTOSIDASE"/>
    <property type="match status" value="1"/>
</dbReference>
<proteinExistence type="predicted"/>
<dbReference type="GO" id="GO:0004557">
    <property type="term" value="F:alpha-galactosidase activity"/>
    <property type="evidence" value="ECO:0007669"/>
    <property type="project" value="UniProtKB-EC"/>
</dbReference>
<dbReference type="Proteomes" id="UP000799429">
    <property type="component" value="Unassembled WGS sequence"/>
</dbReference>
<comment type="caution">
    <text evidence="6">The sequence shown here is derived from an EMBL/GenBank/DDBJ whole genome shotgun (WGS) entry which is preliminary data.</text>
</comment>
<dbReference type="OrthoDB" id="2108802at2759"/>
<evidence type="ECO:0000256" key="1">
    <source>
        <dbReference type="ARBA" id="ARBA00001255"/>
    </source>
</evidence>
<feature type="region of interest" description="Disordered" evidence="3">
    <location>
        <begin position="47"/>
        <end position="70"/>
    </location>
</feature>
<comment type="catalytic activity">
    <reaction evidence="1">
        <text>Hydrolysis of terminal, non-reducing alpha-D-galactose residues in alpha-D-galactosides, including galactose oligosaccharides, galactomannans and galactolipids.</text>
        <dbReference type="EC" id="3.2.1.22"/>
    </reaction>
</comment>
<evidence type="ECO:0000256" key="4">
    <source>
        <dbReference type="SAM" id="Phobius"/>
    </source>
</evidence>